<dbReference type="Pfam" id="PF06114">
    <property type="entry name" value="Peptidase_M78"/>
    <property type="match status" value="1"/>
</dbReference>
<dbReference type="RefSeq" id="WP_106064270.1">
    <property type="nucleotide sequence ID" value="NZ_PVXO01000060.1"/>
</dbReference>
<feature type="domain" description="IrrE N-terminal-like" evidence="1">
    <location>
        <begin position="11"/>
        <end position="123"/>
    </location>
</feature>
<accession>A0A2T0B1Q5</accession>
<dbReference type="AlphaFoldDB" id="A0A2T0B1Q5"/>
<sequence length="154" mass="18176">MTKYESLLVEAEKHKIKIKEIDFGDCEECGYYSNNKVLINRNLLDKQKHVILAEELGHYNKTVGNITNQNKIENVKQEKKARNWGYEKLVGIIDIVNAYNSGARNRCELAEYLEVTEEFLEEAIQHYREKYGAYFEIDNYIVMFEPHFGIIKKF</sequence>
<keyword evidence="3" id="KW-1185">Reference proteome</keyword>
<dbReference type="InterPro" id="IPR010359">
    <property type="entry name" value="IrrE_HExxH"/>
</dbReference>
<dbReference type="OrthoDB" id="1707128at2"/>
<comment type="caution">
    <text evidence="2">The sequence shown here is derived from an EMBL/GenBank/DDBJ whole genome shotgun (WGS) entry which is preliminary data.</text>
</comment>
<evidence type="ECO:0000313" key="3">
    <source>
        <dbReference type="Proteomes" id="UP000239706"/>
    </source>
</evidence>
<organism evidence="2 3">
    <name type="scientific">Clostridium liquoris</name>
    <dbReference type="NCBI Taxonomy" id="1289519"/>
    <lineage>
        <taxon>Bacteria</taxon>
        <taxon>Bacillati</taxon>
        <taxon>Bacillota</taxon>
        <taxon>Clostridia</taxon>
        <taxon>Eubacteriales</taxon>
        <taxon>Clostridiaceae</taxon>
        <taxon>Clostridium</taxon>
    </lineage>
</organism>
<protein>
    <recommendedName>
        <fullName evidence="1">IrrE N-terminal-like domain-containing protein</fullName>
    </recommendedName>
</protein>
<reference evidence="2 3" key="1">
    <citation type="submission" date="2018-03" db="EMBL/GenBank/DDBJ databases">
        <title>Genome sequence of Clostridium liquoris DSM 100320.</title>
        <authorList>
            <person name="Poehlein A."/>
            <person name="Daniel R."/>
        </authorList>
    </citation>
    <scope>NUCLEOTIDE SEQUENCE [LARGE SCALE GENOMIC DNA]</scope>
    <source>
        <strain evidence="2 3">DSM 100320</strain>
    </source>
</reference>
<gene>
    <name evidence="2" type="ORF">CLLI_22100</name>
</gene>
<dbReference type="EMBL" id="PVXO01000060">
    <property type="protein sequence ID" value="PRR77646.1"/>
    <property type="molecule type" value="Genomic_DNA"/>
</dbReference>
<evidence type="ECO:0000313" key="2">
    <source>
        <dbReference type="EMBL" id="PRR77646.1"/>
    </source>
</evidence>
<dbReference type="Proteomes" id="UP000239706">
    <property type="component" value="Unassembled WGS sequence"/>
</dbReference>
<proteinExistence type="predicted"/>
<evidence type="ECO:0000259" key="1">
    <source>
        <dbReference type="Pfam" id="PF06114"/>
    </source>
</evidence>
<name>A0A2T0B1Q5_9CLOT</name>